<dbReference type="Proteomes" id="UP001209713">
    <property type="component" value="Unassembled WGS sequence"/>
</dbReference>
<dbReference type="InterPro" id="IPR049874">
    <property type="entry name" value="ROK_cs"/>
</dbReference>
<dbReference type="PANTHER" id="PTHR18964">
    <property type="entry name" value="ROK (REPRESSOR, ORF, KINASE) FAMILY"/>
    <property type="match status" value="1"/>
</dbReference>
<dbReference type="SUPFAM" id="SSF53067">
    <property type="entry name" value="Actin-like ATPase domain"/>
    <property type="match status" value="1"/>
</dbReference>
<dbReference type="Pfam" id="PF00480">
    <property type="entry name" value="ROK"/>
    <property type="match status" value="1"/>
</dbReference>
<proteinExistence type="predicted"/>
<reference evidence="2 3" key="1">
    <citation type="submission" date="2022-10" db="EMBL/GenBank/DDBJ databases">
        <title>Marinomonas transparenta sp. nov. and Marinomonas sargassi sp. nov., isolated from marine alga (Sargassum natans (L.) Gaillon).</title>
        <authorList>
            <person name="Wang Y."/>
        </authorList>
    </citation>
    <scope>NUCLEOTIDE SEQUENCE [LARGE SCALE GENOMIC DNA]</scope>
    <source>
        <strain evidence="2 3">C2222</strain>
    </source>
</reference>
<evidence type="ECO:0000313" key="2">
    <source>
        <dbReference type="EMBL" id="MCV2401893.1"/>
    </source>
</evidence>
<gene>
    <name evidence="2" type="ORF">OFY17_03240</name>
</gene>
<dbReference type="PANTHER" id="PTHR18964:SF174">
    <property type="entry name" value="D-ALLOSE KINASE-RELATED"/>
    <property type="match status" value="1"/>
</dbReference>
<sequence length="298" mass="32196">MKIGFDIGGSKTEICAISRKGILLFQHRTYTPSSYSELLTLIDKLTKLAKEKTKKPTQSIGIGLPGSLSKKNQLIKNSNLLYLNGQDLKSDLEALLDGQVHIANDANCFTLSEATDGAANTGKVVFGAILGTGCGGGLVIDKKLLVGVNAISGEWGHNPLPGYFPEYDGPERLCYCGRKNCIEQFISGRGLELSYKQVTGKVLSAKALMQSLPHNTNAKKCYTRLIDQMARSFASIINTLDPDTIVIGGGLSNINSLYKDLPNAMLPYIFSDSVDTKIVQAKFGDSSGVRRAAWLNEV</sequence>
<dbReference type="RefSeq" id="WP_263529263.1">
    <property type="nucleotide sequence ID" value="NZ_JAOVZB010000001.1"/>
</dbReference>
<dbReference type="PROSITE" id="PS01125">
    <property type="entry name" value="ROK"/>
    <property type="match status" value="1"/>
</dbReference>
<evidence type="ECO:0000256" key="1">
    <source>
        <dbReference type="ARBA" id="ARBA00023277"/>
    </source>
</evidence>
<dbReference type="EMBL" id="JAOVZB010000001">
    <property type="protein sequence ID" value="MCV2401893.1"/>
    <property type="molecule type" value="Genomic_DNA"/>
</dbReference>
<organism evidence="2 3">
    <name type="scientific">Marinomonas sargassi</name>
    <dbReference type="NCBI Taxonomy" id="2984494"/>
    <lineage>
        <taxon>Bacteria</taxon>
        <taxon>Pseudomonadati</taxon>
        <taxon>Pseudomonadota</taxon>
        <taxon>Gammaproteobacteria</taxon>
        <taxon>Oceanospirillales</taxon>
        <taxon>Oceanospirillaceae</taxon>
        <taxon>Marinomonas</taxon>
    </lineage>
</organism>
<name>A0ABT2YPS2_9GAMM</name>
<dbReference type="Gene3D" id="3.30.420.40">
    <property type="match status" value="2"/>
</dbReference>
<keyword evidence="3" id="KW-1185">Reference proteome</keyword>
<accession>A0ABT2YPS2</accession>
<evidence type="ECO:0000313" key="3">
    <source>
        <dbReference type="Proteomes" id="UP001209713"/>
    </source>
</evidence>
<protein>
    <submittedName>
        <fullName evidence="2">ROK family protein</fullName>
    </submittedName>
</protein>
<keyword evidence="1" id="KW-0119">Carbohydrate metabolism</keyword>
<comment type="caution">
    <text evidence="2">The sequence shown here is derived from an EMBL/GenBank/DDBJ whole genome shotgun (WGS) entry which is preliminary data.</text>
</comment>
<dbReference type="InterPro" id="IPR000600">
    <property type="entry name" value="ROK"/>
</dbReference>
<dbReference type="InterPro" id="IPR043129">
    <property type="entry name" value="ATPase_NBD"/>
</dbReference>